<protein>
    <submittedName>
        <fullName evidence="1">Uncharacterized protein</fullName>
    </submittedName>
</protein>
<dbReference type="AlphaFoldDB" id="A0A3S9PBR7"/>
<dbReference type="KEGG" id="fll:EI427_25455"/>
<name>A0A3S9PBR7_9BACT</name>
<keyword evidence="2" id="KW-1185">Reference proteome</keyword>
<dbReference type="Proteomes" id="UP000267268">
    <property type="component" value="Chromosome 2"/>
</dbReference>
<dbReference type="OrthoDB" id="992459at2"/>
<organism evidence="1 2">
    <name type="scientific">Flammeovirga pectinis</name>
    <dbReference type="NCBI Taxonomy" id="2494373"/>
    <lineage>
        <taxon>Bacteria</taxon>
        <taxon>Pseudomonadati</taxon>
        <taxon>Bacteroidota</taxon>
        <taxon>Cytophagia</taxon>
        <taxon>Cytophagales</taxon>
        <taxon>Flammeovirgaceae</taxon>
        <taxon>Flammeovirga</taxon>
    </lineage>
</organism>
<reference evidence="1 2" key="1">
    <citation type="submission" date="2018-12" db="EMBL/GenBank/DDBJ databases">
        <title>Flammeovirga pectinis sp. nov., isolated from the gut of the Korean scallop, Patinopecten yessoensis.</title>
        <authorList>
            <person name="Bae J.-W."/>
            <person name="Jeong Y.-S."/>
            <person name="Kang W."/>
        </authorList>
    </citation>
    <scope>NUCLEOTIDE SEQUENCE [LARGE SCALE GENOMIC DNA]</scope>
    <source>
        <strain evidence="1 2">L12M1</strain>
    </source>
</reference>
<evidence type="ECO:0000313" key="2">
    <source>
        <dbReference type="Proteomes" id="UP000267268"/>
    </source>
</evidence>
<gene>
    <name evidence="1" type="ORF">EI427_25455</name>
</gene>
<accession>A0A3S9PBR7</accession>
<evidence type="ECO:0000313" key="1">
    <source>
        <dbReference type="EMBL" id="AZQ65563.1"/>
    </source>
</evidence>
<proteinExistence type="predicted"/>
<dbReference type="EMBL" id="CP034563">
    <property type="protein sequence ID" value="AZQ65563.1"/>
    <property type="molecule type" value="Genomic_DNA"/>
</dbReference>
<dbReference type="RefSeq" id="WP_126620396.1">
    <property type="nucleotide sequence ID" value="NZ_CP034563.1"/>
</dbReference>
<sequence>MNFIKSELLLVLVLFCVLNGCATKEEEEQFNTIPSLSIQEMDFLRGISVIKINPSGSWRNNLRIKAIELFNGAESLGKQSKNISGSYSIPFDSKILGGINQLTAVAILEGVSSFKENSITIDFDVEVDNYIPNIFIENDYIESKNRSNKFSLGNESSGNYLETFISNYNINFVLLNEYGDVISEVSPSKSFVGTPKGLLIPEKSTGRNFFFKYFNALFN</sequence>